<dbReference type="RefSeq" id="WP_087984348.1">
    <property type="nucleotide sequence ID" value="NZ_FMBI01000030.1"/>
</dbReference>
<dbReference type="GO" id="GO:0046872">
    <property type="term" value="F:metal ion binding"/>
    <property type="evidence" value="ECO:0007669"/>
    <property type="project" value="InterPro"/>
</dbReference>
<sequence>MVSGLPYAQKKLKLLGHKITLVVNKKDLKFGTKALEYASQSLILSDNDDFLKIIQALHAADPFDGVISFAEGGLLQAAQCAELLKLPGMQIQAVTNTLDKYLFRCCLNTIPECNIEFQLCRNEEEVVEFYNKQQNKHLVLKPVSGMGSKGVISVMDKKEIQKAFRYSSNNYSTPVLAESYVEGDDFSVETFTNHGNHQLIAITDKYNTGPPNFVGKYHVMPSKIDDKKRDFIFNKVAKVLDVLNVKFGLAHTEIKVLNREVKIIEIQLRPGGKFYHLIENGLGIDIFELTINSMFNLNYQPKQGIGSASIYYFDANEEGVVEKIEGIEQVAKNTNVCDINIRVKPGCFIQKWTDTSDRLGHIVCTDVDSHSSLQAAMFLANQIKFVIKQEKGV</sequence>
<accession>A0A1C4E3L1</accession>
<keyword evidence="1" id="KW-0436">Ligase</keyword>
<dbReference type="InterPro" id="IPR041472">
    <property type="entry name" value="BL00235/CARNS1_N"/>
</dbReference>
<gene>
    <name evidence="6" type="ORF">BTT61001_02859</name>
</gene>
<evidence type="ECO:0000256" key="2">
    <source>
        <dbReference type="ARBA" id="ARBA00022741"/>
    </source>
</evidence>
<organism evidence="6 7">
    <name type="scientific">Bacillus thuringiensis</name>
    <dbReference type="NCBI Taxonomy" id="1428"/>
    <lineage>
        <taxon>Bacteria</taxon>
        <taxon>Bacillati</taxon>
        <taxon>Bacillota</taxon>
        <taxon>Bacilli</taxon>
        <taxon>Bacillales</taxon>
        <taxon>Bacillaceae</taxon>
        <taxon>Bacillus</taxon>
        <taxon>Bacillus cereus group</taxon>
    </lineage>
</organism>
<dbReference type="GO" id="GO:0016874">
    <property type="term" value="F:ligase activity"/>
    <property type="evidence" value="ECO:0007669"/>
    <property type="project" value="UniProtKB-KW"/>
</dbReference>
<dbReference type="AlphaFoldDB" id="A0A1C4E3L1"/>
<dbReference type="Pfam" id="PF18130">
    <property type="entry name" value="ATPgrasp_N"/>
    <property type="match status" value="1"/>
</dbReference>
<evidence type="ECO:0000313" key="7">
    <source>
        <dbReference type="Proteomes" id="UP000195991"/>
    </source>
</evidence>
<dbReference type="PANTHER" id="PTHR43585">
    <property type="entry name" value="FUMIPYRROLE BIOSYNTHESIS PROTEIN C"/>
    <property type="match status" value="1"/>
</dbReference>
<evidence type="ECO:0000313" key="6">
    <source>
        <dbReference type="EMBL" id="SCC38095.1"/>
    </source>
</evidence>
<dbReference type="InterPro" id="IPR040570">
    <property type="entry name" value="LAL_C2"/>
</dbReference>
<evidence type="ECO:0000256" key="3">
    <source>
        <dbReference type="ARBA" id="ARBA00022840"/>
    </source>
</evidence>
<dbReference type="Gene3D" id="3.40.50.20">
    <property type="match status" value="1"/>
</dbReference>
<dbReference type="Pfam" id="PF13535">
    <property type="entry name" value="ATP-grasp_4"/>
    <property type="match status" value="1"/>
</dbReference>
<dbReference type="GO" id="GO:0005524">
    <property type="term" value="F:ATP binding"/>
    <property type="evidence" value="ECO:0007669"/>
    <property type="project" value="UniProtKB-UniRule"/>
</dbReference>
<dbReference type="Pfam" id="PF18603">
    <property type="entry name" value="LAL_C2"/>
    <property type="match status" value="1"/>
</dbReference>
<evidence type="ECO:0000256" key="4">
    <source>
        <dbReference type="PROSITE-ProRule" id="PRU00409"/>
    </source>
</evidence>
<evidence type="ECO:0000256" key="1">
    <source>
        <dbReference type="ARBA" id="ARBA00022598"/>
    </source>
</evidence>
<dbReference type="Gene3D" id="3.30.470.20">
    <property type="entry name" value="ATP-grasp fold, B domain"/>
    <property type="match status" value="1"/>
</dbReference>
<proteinExistence type="predicted"/>
<dbReference type="SUPFAM" id="SSF56059">
    <property type="entry name" value="Glutathione synthetase ATP-binding domain-like"/>
    <property type="match status" value="1"/>
</dbReference>
<dbReference type="InterPro" id="IPR052032">
    <property type="entry name" value="ATP-dep_AA_Ligase"/>
</dbReference>
<keyword evidence="3 4" id="KW-0067">ATP-binding</keyword>
<dbReference type="Proteomes" id="UP000195991">
    <property type="component" value="Unassembled WGS sequence"/>
</dbReference>
<keyword evidence="2 4" id="KW-0547">Nucleotide-binding</keyword>
<protein>
    <recommendedName>
        <fullName evidence="5">ATP-grasp domain-containing protein</fullName>
    </recommendedName>
</protein>
<evidence type="ECO:0000259" key="5">
    <source>
        <dbReference type="PROSITE" id="PS50975"/>
    </source>
</evidence>
<dbReference type="PROSITE" id="PS50975">
    <property type="entry name" value="ATP_GRASP"/>
    <property type="match status" value="1"/>
</dbReference>
<dbReference type="InterPro" id="IPR011761">
    <property type="entry name" value="ATP-grasp"/>
</dbReference>
<reference evidence="6 7" key="1">
    <citation type="submission" date="2016-08" db="EMBL/GenBank/DDBJ databases">
        <authorList>
            <person name="Seilhamer J.J."/>
        </authorList>
    </citation>
    <scope>NUCLEOTIDE SEQUENCE [LARGE SCALE GENOMIC DNA]</scope>
    <source>
        <strain evidence="6 7">IEBC_T61001</strain>
    </source>
</reference>
<dbReference type="EMBL" id="FMBI01000030">
    <property type="protein sequence ID" value="SCC38095.1"/>
    <property type="molecule type" value="Genomic_DNA"/>
</dbReference>
<name>A0A1C4E3L1_BACTU</name>
<feature type="domain" description="ATP-grasp" evidence="5">
    <location>
        <begin position="104"/>
        <end position="295"/>
    </location>
</feature>
<dbReference type="PANTHER" id="PTHR43585:SF2">
    <property type="entry name" value="ATP-GRASP ENZYME FSQD"/>
    <property type="match status" value="1"/>
</dbReference>